<dbReference type="GO" id="GO:0005524">
    <property type="term" value="F:ATP binding"/>
    <property type="evidence" value="ECO:0007669"/>
    <property type="project" value="UniProtKB-KW"/>
</dbReference>
<dbReference type="EMBL" id="LAZR01001331">
    <property type="protein sequence ID" value="KKN46425.1"/>
    <property type="molecule type" value="Genomic_DNA"/>
</dbReference>
<keyword evidence="1" id="KW-0547">Nucleotide-binding</keyword>
<proteinExistence type="predicted"/>
<accession>A0A0F9QQH2</accession>
<evidence type="ECO:0008006" key="4">
    <source>
        <dbReference type="Google" id="ProtNLM"/>
    </source>
</evidence>
<dbReference type="Pfam" id="PF08433">
    <property type="entry name" value="KTI12"/>
    <property type="match status" value="1"/>
</dbReference>
<evidence type="ECO:0000313" key="3">
    <source>
        <dbReference type="EMBL" id="KKN46425.1"/>
    </source>
</evidence>
<dbReference type="GO" id="GO:0000049">
    <property type="term" value="F:tRNA binding"/>
    <property type="evidence" value="ECO:0007669"/>
    <property type="project" value="TreeGrafter"/>
</dbReference>
<comment type="caution">
    <text evidence="3">The sequence shown here is derived from an EMBL/GenBank/DDBJ whole genome shotgun (WGS) entry which is preliminary data.</text>
</comment>
<evidence type="ECO:0000256" key="1">
    <source>
        <dbReference type="ARBA" id="ARBA00022741"/>
    </source>
</evidence>
<dbReference type="GO" id="GO:0016301">
    <property type="term" value="F:kinase activity"/>
    <property type="evidence" value="ECO:0007669"/>
    <property type="project" value="TreeGrafter"/>
</dbReference>
<organism evidence="3">
    <name type="scientific">marine sediment metagenome</name>
    <dbReference type="NCBI Taxonomy" id="412755"/>
    <lineage>
        <taxon>unclassified sequences</taxon>
        <taxon>metagenomes</taxon>
        <taxon>ecological metagenomes</taxon>
    </lineage>
</organism>
<protein>
    <recommendedName>
        <fullName evidence="4">Adenylyl-sulfate kinase</fullName>
    </recommendedName>
</protein>
<dbReference type="PANTHER" id="PTHR20873:SF0">
    <property type="entry name" value="L-SERYL-TRNA(SEC) KINASE"/>
    <property type="match status" value="1"/>
</dbReference>
<dbReference type="Gene3D" id="3.40.50.300">
    <property type="entry name" value="P-loop containing nucleotide triphosphate hydrolases"/>
    <property type="match status" value="1"/>
</dbReference>
<name>A0A0F9QQH2_9ZZZZ</name>
<dbReference type="InterPro" id="IPR052648">
    <property type="entry name" value="Ser-tRNA(Sec)_kinase"/>
</dbReference>
<dbReference type="PANTHER" id="PTHR20873">
    <property type="entry name" value="L-SERYL-TRNA(SEC) KINASE"/>
    <property type="match status" value="1"/>
</dbReference>
<dbReference type="InterPro" id="IPR027417">
    <property type="entry name" value="P-loop_NTPase"/>
</dbReference>
<reference evidence="3" key="1">
    <citation type="journal article" date="2015" name="Nature">
        <title>Complex archaea that bridge the gap between prokaryotes and eukaryotes.</title>
        <authorList>
            <person name="Spang A."/>
            <person name="Saw J.H."/>
            <person name="Jorgensen S.L."/>
            <person name="Zaremba-Niedzwiedzka K."/>
            <person name="Martijn J."/>
            <person name="Lind A.E."/>
            <person name="van Eijk R."/>
            <person name="Schleper C."/>
            <person name="Guy L."/>
            <person name="Ettema T.J."/>
        </authorList>
    </citation>
    <scope>NUCLEOTIDE SEQUENCE</scope>
</reference>
<sequence>MEVLNFIICLTGLPASGKTTFSIKLKKVLERELKNLKVKIVDPDTIRKNLTSNEFNHNIEPLVRQKNLNLINEGVKKRFIIISDDLNYYVSMRHDIKKIADDFKVNFFIIHISTPLEICLKWNNYRGKPIPNNVIKQIQNKFDKFGKYGWDHPEASYNLSQIRNLDKEIEELVSFLLKQVNLSFEISKFDSILQTSSRLYNQNLDKATRNYVGKLLKDPLLFSFKKKILEARKLFIKLNKHRLIEGETEIMKVFKDWLEKSRDIKISDEFM</sequence>
<evidence type="ECO:0000256" key="2">
    <source>
        <dbReference type="ARBA" id="ARBA00022840"/>
    </source>
</evidence>
<gene>
    <name evidence="3" type="ORF">LCGC14_0673020</name>
</gene>
<dbReference type="InterPro" id="IPR013641">
    <property type="entry name" value="KTI12/PSTK"/>
</dbReference>
<dbReference type="AlphaFoldDB" id="A0A0F9QQH2"/>
<keyword evidence="2" id="KW-0067">ATP-binding</keyword>
<dbReference type="SUPFAM" id="SSF52540">
    <property type="entry name" value="P-loop containing nucleoside triphosphate hydrolases"/>
    <property type="match status" value="1"/>
</dbReference>